<feature type="transmembrane region" description="Helical" evidence="2">
    <location>
        <begin position="329"/>
        <end position="352"/>
    </location>
</feature>
<feature type="transmembrane region" description="Helical" evidence="2">
    <location>
        <begin position="496"/>
        <end position="515"/>
    </location>
</feature>
<keyword evidence="2" id="KW-0812">Transmembrane</keyword>
<feature type="transmembrane region" description="Helical" evidence="2">
    <location>
        <begin position="68"/>
        <end position="86"/>
    </location>
</feature>
<proteinExistence type="predicted"/>
<name>A0A1H0P5J9_9ACTN</name>
<feature type="transmembrane region" description="Helical" evidence="2">
    <location>
        <begin position="12"/>
        <end position="34"/>
    </location>
</feature>
<evidence type="ECO:0000313" key="4">
    <source>
        <dbReference type="Proteomes" id="UP000198741"/>
    </source>
</evidence>
<feature type="transmembrane region" description="Helical" evidence="2">
    <location>
        <begin position="295"/>
        <end position="317"/>
    </location>
</feature>
<keyword evidence="2" id="KW-1133">Transmembrane helix</keyword>
<sequence>MLQRAGRSLPVGLAALLLVGALLIGAGGLIGVATPFDHSALGSASGAVWIVLLPAVLALSVSAVRPEIGLAVTCGAGIVALARTVSDLGLLTSPNTAIRPEFFYELTDRAQPFSAGPGAAVVVVGDVVMVVAGVLAARRVAASLSFRTERIFDVHLIEVDDTGSGAELLVEALEESDAVRADEPESMIDGGPRRNNWLILAGFLGTLAVLAASLGLPYTGGYLLARYIPPEIGMLGLGAALVLALVAAVAVLTAAVLPRAVALGLLGGVAVGASIPFLTAVLVSITDAPVKLNPIVALGILGVVVLAASGALSRVVLVQDDYSEPSRASVRWLNLSGAVLSLAVAGAAVGGWRLPQLRYSGGAVPTTSGTGVALSAPQSAPYLVAAIIPAIAGVLWLVPIAARSGRALAAIGWVALVVAVAQSTYVLSELIASASVFVANSPFAVPRWSAGPGLWWGVAGIGLGLATCAIAALASRQAADASPLVAEEASLSRARSIGTVVAVVLTVVVVVVLSMPVYSTQQLDSATLLDGYQANSWGVLTLAAAMIAAAWAAGRSQRTAGAVSYALAGGAVLAVRLVIPAAVRAQDGFTAGPGLIGGYITIAAFAAAAVVLGFSAARIRHTDPVASKPVRPASGRRPVGGRSAAVRPAGPSGKTAAGASSKGEKKGRRR</sequence>
<dbReference type="STRING" id="1090615.SAMN04515671_2635"/>
<gene>
    <name evidence="3" type="ORF">SAMN04515671_2635</name>
</gene>
<dbReference type="AlphaFoldDB" id="A0A1H0P5J9"/>
<organism evidence="3 4">
    <name type="scientific">Nakamurella panacisegetis</name>
    <dbReference type="NCBI Taxonomy" id="1090615"/>
    <lineage>
        <taxon>Bacteria</taxon>
        <taxon>Bacillati</taxon>
        <taxon>Actinomycetota</taxon>
        <taxon>Actinomycetes</taxon>
        <taxon>Nakamurellales</taxon>
        <taxon>Nakamurellaceae</taxon>
        <taxon>Nakamurella</taxon>
    </lineage>
</organism>
<feature type="transmembrane region" description="Helical" evidence="2">
    <location>
        <begin position="410"/>
        <end position="434"/>
    </location>
</feature>
<feature type="transmembrane region" description="Helical" evidence="2">
    <location>
        <begin position="118"/>
        <end position="137"/>
    </location>
</feature>
<feature type="transmembrane region" description="Helical" evidence="2">
    <location>
        <begin position="454"/>
        <end position="475"/>
    </location>
</feature>
<reference evidence="3 4" key="1">
    <citation type="submission" date="2016-10" db="EMBL/GenBank/DDBJ databases">
        <authorList>
            <person name="de Groot N.N."/>
        </authorList>
    </citation>
    <scope>NUCLEOTIDE SEQUENCE [LARGE SCALE GENOMIC DNA]</scope>
    <source>
        <strain evidence="4">P4-7,KCTC 19426,CECT 7604</strain>
    </source>
</reference>
<feature type="region of interest" description="Disordered" evidence="1">
    <location>
        <begin position="625"/>
        <end position="670"/>
    </location>
</feature>
<feature type="transmembrane region" description="Helical" evidence="2">
    <location>
        <begin position="380"/>
        <end position="398"/>
    </location>
</feature>
<feature type="transmembrane region" description="Helical" evidence="2">
    <location>
        <begin position="40"/>
        <end position="61"/>
    </location>
</feature>
<evidence type="ECO:0000256" key="2">
    <source>
        <dbReference type="SAM" id="Phobius"/>
    </source>
</evidence>
<feature type="transmembrane region" description="Helical" evidence="2">
    <location>
        <begin position="263"/>
        <end position="283"/>
    </location>
</feature>
<feature type="transmembrane region" description="Helical" evidence="2">
    <location>
        <begin position="535"/>
        <end position="553"/>
    </location>
</feature>
<feature type="transmembrane region" description="Helical" evidence="2">
    <location>
        <begin position="232"/>
        <end position="256"/>
    </location>
</feature>
<feature type="transmembrane region" description="Helical" evidence="2">
    <location>
        <begin position="565"/>
        <end position="583"/>
    </location>
</feature>
<dbReference type="Proteomes" id="UP000198741">
    <property type="component" value="Chromosome I"/>
</dbReference>
<dbReference type="EMBL" id="LT629710">
    <property type="protein sequence ID" value="SDP00367.1"/>
    <property type="molecule type" value="Genomic_DNA"/>
</dbReference>
<feature type="transmembrane region" description="Helical" evidence="2">
    <location>
        <begin position="595"/>
        <end position="614"/>
    </location>
</feature>
<evidence type="ECO:0000256" key="1">
    <source>
        <dbReference type="SAM" id="MobiDB-lite"/>
    </source>
</evidence>
<keyword evidence="4" id="KW-1185">Reference proteome</keyword>
<protein>
    <submittedName>
        <fullName evidence="3">Uncharacterized protein</fullName>
    </submittedName>
</protein>
<keyword evidence="2" id="KW-0472">Membrane</keyword>
<evidence type="ECO:0000313" key="3">
    <source>
        <dbReference type="EMBL" id="SDP00367.1"/>
    </source>
</evidence>
<feature type="transmembrane region" description="Helical" evidence="2">
    <location>
        <begin position="197"/>
        <end position="220"/>
    </location>
</feature>
<accession>A0A1H0P5J9</accession>